<dbReference type="OrthoDB" id="10040528at2759"/>
<proteinExistence type="predicted"/>
<feature type="domain" description="Helitron helicase-like" evidence="1">
    <location>
        <begin position="3"/>
        <end position="52"/>
    </location>
</feature>
<dbReference type="PANTHER" id="PTHR47642:SF3">
    <property type="entry name" value="ATP-DEPENDENT DNA HELICASE"/>
    <property type="match status" value="1"/>
</dbReference>
<reference evidence="2 3" key="1">
    <citation type="submission" date="2020-06" db="EMBL/GenBank/DDBJ databases">
        <authorList>
            <person name="Li R."/>
            <person name="Bekaert M."/>
        </authorList>
    </citation>
    <scope>NUCLEOTIDE SEQUENCE [LARGE SCALE GENOMIC DNA]</scope>
    <source>
        <strain evidence="3">wild</strain>
    </source>
</reference>
<dbReference type="InterPro" id="IPR025476">
    <property type="entry name" value="Helitron_helicase-like"/>
</dbReference>
<dbReference type="Pfam" id="PF14214">
    <property type="entry name" value="Helitron_like_N"/>
    <property type="match status" value="1"/>
</dbReference>
<dbReference type="InterPro" id="IPR051055">
    <property type="entry name" value="PIF1_helicase"/>
</dbReference>
<evidence type="ECO:0000313" key="2">
    <source>
        <dbReference type="EMBL" id="CAC5405283.1"/>
    </source>
</evidence>
<dbReference type="PANTHER" id="PTHR47642">
    <property type="entry name" value="ATP-DEPENDENT DNA HELICASE"/>
    <property type="match status" value="1"/>
</dbReference>
<organism evidence="2 3">
    <name type="scientific">Mytilus coruscus</name>
    <name type="common">Sea mussel</name>
    <dbReference type="NCBI Taxonomy" id="42192"/>
    <lineage>
        <taxon>Eukaryota</taxon>
        <taxon>Metazoa</taxon>
        <taxon>Spiralia</taxon>
        <taxon>Lophotrochozoa</taxon>
        <taxon>Mollusca</taxon>
        <taxon>Bivalvia</taxon>
        <taxon>Autobranchia</taxon>
        <taxon>Pteriomorphia</taxon>
        <taxon>Mytilida</taxon>
        <taxon>Mytiloidea</taxon>
        <taxon>Mytilidae</taxon>
        <taxon>Mytilinae</taxon>
        <taxon>Mytilus</taxon>
    </lineage>
</organism>
<sequence length="258" mass="29943">MKNIRGTVAYWADVLQNLLATVKSLGPPTLFLTLSADDCSWPELKMLLTEEKEPDLYFLVNRLQIHHHTNSCKRNNACRFGFPKLPSTQTKILANVNITSPSNQGHFYQTKRSLNYQYVNAYNPDLLMKWRANMDIQMVSGVHGLAYYACSYIAKAEPDDLKHALSKIYEDINSSLHQYTAKKQMHLIGNCILKTRRLSAQEAAARVEHLQLIWSSRTTVFLNTRPKEERFKVLLLKQLRNQLPDNRHFLLKYNRLLH</sequence>
<gene>
    <name evidence="2" type="ORF">MCOR_38992</name>
</gene>
<protein>
    <recommendedName>
        <fullName evidence="1">Helitron helicase-like domain-containing protein</fullName>
    </recommendedName>
</protein>
<evidence type="ECO:0000313" key="3">
    <source>
        <dbReference type="Proteomes" id="UP000507470"/>
    </source>
</evidence>
<evidence type="ECO:0000259" key="1">
    <source>
        <dbReference type="Pfam" id="PF14214"/>
    </source>
</evidence>
<accession>A0A6J8D9A2</accession>
<dbReference type="Proteomes" id="UP000507470">
    <property type="component" value="Unassembled WGS sequence"/>
</dbReference>
<dbReference type="EMBL" id="CACVKT020007119">
    <property type="protein sequence ID" value="CAC5405283.1"/>
    <property type="molecule type" value="Genomic_DNA"/>
</dbReference>
<dbReference type="AlphaFoldDB" id="A0A6J8D9A2"/>
<keyword evidence="3" id="KW-1185">Reference proteome</keyword>
<name>A0A6J8D9A2_MYTCO</name>